<keyword evidence="4" id="KW-0175">Coiled coil</keyword>
<accession>A0A9D4C8S8</accession>
<reference evidence="7" key="1">
    <citation type="journal article" date="2019" name="bioRxiv">
        <title>The Genome of the Zebra Mussel, Dreissena polymorpha: A Resource for Invasive Species Research.</title>
        <authorList>
            <person name="McCartney M.A."/>
            <person name="Auch B."/>
            <person name="Kono T."/>
            <person name="Mallez S."/>
            <person name="Zhang Y."/>
            <person name="Obille A."/>
            <person name="Becker A."/>
            <person name="Abrahante J.E."/>
            <person name="Garbe J."/>
            <person name="Badalamenti J.P."/>
            <person name="Herman A."/>
            <person name="Mangelson H."/>
            <person name="Liachko I."/>
            <person name="Sullivan S."/>
            <person name="Sone E.D."/>
            <person name="Koren S."/>
            <person name="Silverstein K.A.T."/>
            <person name="Beckman K.B."/>
            <person name="Gohl D.M."/>
        </authorList>
    </citation>
    <scope>NUCLEOTIDE SEQUENCE</scope>
    <source>
        <strain evidence="7">Duluth1</strain>
        <tissue evidence="7">Whole animal</tissue>
    </source>
</reference>
<organism evidence="7 8">
    <name type="scientific">Dreissena polymorpha</name>
    <name type="common">Zebra mussel</name>
    <name type="synonym">Mytilus polymorpha</name>
    <dbReference type="NCBI Taxonomy" id="45954"/>
    <lineage>
        <taxon>Eukaryota</taxon>
        <taxon>Metazoa</taxon>
        <taxon>Spiralia</taxon>
        <taxon>Lophotrochozoa</taxon>
        <taxon>Mollusca</taxon>
        <taxon>Bivalvia</taxon>
        <taxon>Autobranchia</taxon>
        <taxon>Heteroconchia</taxon>
        <taxon>Euheterodonta</taxon>
        <taxon>Imparidentia</taxon>
        <taxon>Neoheterodontei</taxon>
        <taxon>Myida</taxon>
        <taxon>Dreissenoidea</taxon>
        <taxon>Dreissenidae</taxon>
        <taxon>Dreissena</taxon>
    </lineage>
</organism>
<dbReference type="PANTHER" id="PTHR22923">
    <property type="entry name" value="CEREBELLIN-RELATED"/>
    <property type="match status" value="1"/>
</dbReference>
<comment type="caution">
    <text evidence="7">The sequence shown here is derived from an EMBL/GenBank/DDBJ whole genome shotgun (WGS) entry which is preliminary data.</text>
</comment>
<feature type="chain" id="PRO_5039000882" description="C1q domain-containing protein" evidence="5">
    <location>
        <begin position="20"/>
        <end position="216"/>
    </location>
</feature>
<sequence length="216" mass="23548">MQSLTTVTLLAMLVCSSNGLLVRSLPVSSQDVIIDDRRGRTIELDAKLRSLEADINKLTSEIGNQKRSNPGSQNLGDTYLPPTGKNAAFSVTLENDQVIATGSAIRFDTVITNVGNHYDLSTGEFTAPQSGTYFFSLNIVCGQHSYMHVAIFRNKIPVFKSLCDDRYGNSHHQSGGTTILQLNKGDKVSVRMTYPLAAESEAFGRGMTSFTGYLMP</sequence>
<reference evidence="7" key="2">
    <citation type="submission" date="2020-11" db="EMBL/GenBank/DDBJ databases">
        <authorList>
            <person name="McCartney M.A."/>
            <person name="Auch B."/>
            <person name="Kono T."/>
            <person name="Mallez S."/>
            <person name="Becker A."/>
            <person name="Gohl D.M."/>
            <person name="Silverstein K.A.T."/>
            <person name="Koren S."/>
            <person name="Bechman K.B."/>
            <person name="Herman A."/>
            <person name="Abrahante J.E."/>
            <person name="Garbe J."/>
        </authorList>
    </citation>
    <scope>NUCLEOTIDE SEQUENCE</scope>
    <source>
        <strain evidence="7">Duluth1</strain>
        <tissue evidence="7">Whole animal</tissue>
    </source>
</reference>
<dbReference type="Proteomes" id="UP000828390">
    <property type="component" value="Unassembled WGS sequence"/>
</dbReference>
<evidence type="ECO:0000313" key="8">
    <source>
        <dbReference type="Proteomes" id="UP000828390"/>
    </source>
</evidence>
<feature type="coiled-coil region" evidence="4">
    <location>
        <begin position="41"/>
        <end position="68"/>
    </location>
</feature>
<gene>
    <name evidence="7" type="ORF">DPMN_061928</name>
</gene>
<dbReference type="SMART" id="SM00110">
    <property type="entry name" value="C1Q"/>
    <property type="match status" value="1"/>
</dbReference>
<evidence type="ECO:0000259" key="6">
    <source>
        <dbReference type="PROSITE" id="PS50871"/>
    </source>
</evidence>
<dbReference type="OrthoDB" id="6066467at2759"/>
<keyword evidence="3 5" id="KW-0732">Signal</keyword>
<feature type="domain" description="C1q" evidence="6">
    <location>
        <begin position="82"/>
        <end position="216"/>
    </location>
</feature>
<comment type="subcellular location">
    <subcellularLocation>
        <location evidence="1">Secreted</location>
    </subcellularLocation>
</comment>
<dbReference type="SUPFAM" id="SSF49842">
    <property type="entry name" value="TNF-like"/>
    <property type="match status" value="1"/>
</dbReference>
<feature type="signal peptide" evidence="5">
    <location>
        <begin position="1"/>
        <end position="19"/>
    </location>
</feature>
<dbReference type="PROSITE" id="PS50871">
    <property type="entry name" value="C1Q"/>
    <property type="match status" value="1"/>
</dbReference>
<dbReference type="InterPro" id="IPR001073">
    <property type="entry name" value="C1q_dom"/>
</dbReference>
<protein>
    <recommendedName>
        <fullName evidence="6">C1q domain-containing protein</fullName>
    </recommendedName>
</protein>
<evidence type="ECO:0000256" key="4">
    <source>
        <dbReference type="SAM" id="Coils"/>
    </source>
</evidence>
<proteinExistence type="predicted"/>
<keyword evidence="8" id="KW-1185">Reference proteome</keyword>
<name>A0A9D4C8S8_DREPO</name>
<dbReference type="PANTHER" id="PTHR22923:SF116">
    <property type="entry name" value="C1Q DOMAIN-CONTAINING PROTEIN"/>
    <property type="match status" value="1"/>
</dbReference>
<evidence type="ECO:0000256" key="5">
    <source>
        <dbReference type="SAM" id="SignalP"/>
    </source>
</evidence>
<evidence type="ECO:0000256" key="3">
    <source>
        <dbReference type="ARBA" id="ARBA00022729"/>
    </source>
</evidence>
<dbReference type="PRINTS" id="PR00007">
    <property type="entry name" value="COMPLEMNTC1Q"/>
</dbReference>
<evidence type="ECO:0000313" key="7">
    <source>
        <dbReference type="EMBL" id="KAH3719098.1"/>
    </source>
</evidence>
<dbReference type="InterPro" id="IPR050822">
    <property type="entry name" value="Cerebellin_Synaptic_Org"/>
</dbReference>
<dbReference type="Gene3D" id="2.60.120.40">
    <property type="match status" value="1"/>
</dbReference>
<dbReference type="GO" id="GO:0005576">
    <property type="term" value="C:extracellular region"/>
    <property type="evidence" value="ECO:0007669"/>
    <property type="project" value="UniProtKB-SubCell"/>
</dbReference>
<dbReference type="InterPro" id="IPR008983">
    <property type="entry name" value="Tumour_necrosis_fac-like_dom"/>
</dbReference>
<keyword evidence="2" id="KW-0964">Secreted</keyword>
<dbReference type="AlphaFoldDB" id="A0A9D4C8S8"/>
<evidence type="ECO:0000256" key="1">
    <source>
        <dbReference type="ARBA" id="ARBA00004613"/>
    </source>
</evidence>
<dbReference type="EMBL" id="JAIWYP010000013">
    <property type="protein sequence ID" value="KAH3719098.1"/>
    <property type="molecule type" value="Genomic_DNA"/>
</dbReference>
<evidence type="ECO:0000256" key="2">
    <source>
        <dbReference type="ARBA" id="ARBA00022525"/>
    </source>
</evidence>
<dbReference type="Pfam" id="PF00386">
    <property type="entry name" value="C1q"/>
    <property type="match status" value="1"/>
</dbReference>